<keyword evidence="3" id="KW-0731">Sigma factor</keyword>
<evidence type="ECO:0000259" key="7">
    <source>
        <dbReference type="Pfam" id="PF08281"/>
    </source>
</evidence>
<evidence type="ECO:0000256" key="4">
    <source>
        <dbReference type="ARBA" id="ARBA00023125"/>
    </source>
</evidence>
<dbReference type="PANTHER" id="PTHR43133">
    <property type="entry name" value="RNA POLYMERASE ECF-TYPE SIGMA FACTO"/>
    <property type="match status" value="1"/>
</dbReference>
<evidence type="ECO:0000313" key="9">
    <source>
        <dbReference type="Proteomes" id="UP001142292"/>
    </source>
</evidence>
<dbReference type="InterPro" id="IPR039425">
    <property type="entry name" value="RNA_pol_sigma-70-like"/>
</dbReference>
<dbReference type="SUPFAM" id="SSF88946">
    <property type="entry name" value="Sigma2 domain of RNA polymerase sigma factors"/>
    <property type="match status" value="1"/>
</dbReference>
<feature type="domain" description="RNA polymerase sigma factor 70 region 4 type 2" evidence="7">
    <location>
        <begin position="112"/>
        <end position="164"/>
    </location>
</feature>
<evidence type="ECO:0000313" key="8">
    <source>
        <dbReference type="EMBL" id="GLJ68544.1"/>
    </source>
</evidence>
<dbReference type="InterPro" id="IPR014284">
    <property type="entry name" value="RNA_pol_sigma-70_dom"/>
</dbReference>
<dbReference type="Proteomes" id="UP001142292">
    <property type="component" value="Unassembled WGS sequence"/>
</dbReference>
<evidence type="ECO:0000256" key="1">
    <source>
        <dbReference type="ARBA" id="ARBA00010641"/>
    </source>
</evidence>
<accession>A0ABQ5SX49</accession>
<feature type="domain" description="RNA polymerase sigma-70 region 2" evidence="6">
    <location>
        <begin position="21"/>
        <end position="83"/>
    </location>
</feature>
<protein>
    <submittedName>
        <fullName evidence="8">RNA polymerase sigma factor</fullName>
    </submittedName>
</protein>
<sequence length="172" mass="19235">MDVRIGADESADNGFLGALFADEGAALVHMARWYVDDKTAAEDLVQEAFIRLSRHIHRLRDPSKATAYLRRTVINLARDHNRRGFVSFRHRPPADPDEPSTEEIADGRAARAEVIEALRALPMRQRECLTLHYYYDLGVAATAAALGLSENSVKTHLRRGRKALASALEDTR</sequence>
<keyword evidence="9" id="KW-1185">Reference proteome</keyword>
<dbReference type="Gene3D" id="1.10.1740.10">
    <property type="match status" value="1"/>
</dbReference>
<dbReference type="RefSeq" id="WP_189118831.1">
    <property type="nucleotide sequence ID" value="NZ_BMRK01000009.1"/>
</dbReference>
<keyword evidence="5" id="KW-0804">Transcription</keyword>
<dbReference type="CDD" id="cd06171">
    <property type="entry name" value="Sigma70_r4"/>
    <property type="match status" value="1"/>
</dbReference>
<proteinExistence type="inferred from homology"/>
<evidence type="ECO:0000256" key="2">
    <source>
        <dbReference type="ARBA" id="ARBA00023015"/>
    </source>
</evidence>
<dbReference type="Gene3D" id="1.10.10.10">
    <property type="entry name" value="Winged helix-like DNA-binding domain superfamily/Winged helix DNA-binding domain"/>
    <property type="match status" value="1"/>
</dbReference>
<dbReference type="PANTHER" id="PTHR43133:SF50">
    <property type="entry name" value="ECF RNA POLYMERASE SIGMA FACTOR SIGM"/>
    <property type="match status" value="1"/>
</dbReference>
<keyword evidence="2" id="KW-0805">Transcription regulation</keyword>
<keyword evidence="4" id="KW-0238">DNA-binding</keyword>
<comment type="similarity">
    <text evidence="1">Belongs to the sigma-70 factor family. ECF subfamily.</text>
</comment>
<dbReference type="NCBIfam" id="TIGR02937">
    <property type="entry name" value="sigma70-ECF"/>
    <property type="match status" value="1"/>
</dbReference>
<organism evidence="8 9">
    <name type="scientific">Nocardioides luteus</name>
    <dbReference type="NCBI Taxonomy" id="1844"/>
    <lineage>
        <taxon>Bacteria</taxon>
        <taxon>Bacillati</taxon>
        <taxon>Actinomycetota</taxon>
        <taxon>Actinomycetes</taxon>
        <taxon>Propionibacteriales</taxon>
        <taxon>Nocardioidaceae</taxon>
        <taxon>Nocardioides</taxon>
    </lineage>
</organism>
<dbReference type="InterPro" id="IPR013325">
    <property type="entry name" value="RNA_pol_sigma_r2"/>
</dbReference>
<reference evidence="8" key="2">
    <citation type="submission" date="2023-01" db="EMBL/GenBank/DDBJ databases">
        <authorList>
            <person name="Sun Q."/>
            <person name="Evtushenko L."/>
        </authorList>
    </citation>
    <scope>NUCLEOTIDE SEQUENCE</scope>
    <source>
        <strain evidence="8">VKM Ac-1246</strain>
    </source>
</reference>
<dbReference type="SUPFAM" id="SSF88659">
    <property type="entry name" value="Sigma3 and sigma4 domains of RNA polymerase sigma factors"/>
    <property type="match status" value="1"/>
</dbReference>
<reference evidence="8" key="1">
    <citation type="journal article" date="2014" name="Int. J. Syst. Evol. Microbiol.">
        <title>Complete genome of a new Firmicutes species belonging to the dominant human colonic microbiota ('Ruminococcus bicirculans') reveals two chromosomes and a selective capacity to utilize plant glucans.</title>
        <authorList>
            <consortium name="NISC Comparative Sequencing Program"/>
            <person name="Wegmann U."/>
            <person name="Louis P."/>
            <person name="Goesmann A."/>
            <person name="Henrissat B."/>
            <person name="Duncan S.H."/>
            <person name="Flint H.J."/>
        </authorList>
    </citation>
    <scope>NUCLEOTIDE SEQUENCE</scope>
    <source>
        <strain evidence="8">VKM Ac-1246</strain>
    </source>
</reference>
<dbReference type="InterPro" id="IPR013324">
    <property type="entry name" value="RNA_pol_sigma_r3/r4-like"/>
</dbReference>
<dbReference type="Pfam" id="PF08281">
    <property type="entry name" value="Sigma70_r4_2"/>
    <property type="match status" value="1"/>
</dbReference>
<evidence type="ECO:0000259" key="6">
    <source>
        <dbReference type="Pfam" id="PF04542"/>
    </source>
</evidence>
<evidence type="ECO:0000256" key="5">
    <source>
        <dbReference type="ARBA" id="ARBA00023163"/>
    </source>
</evidence>
<comment type="caution">
    <text evidence="8">The sequence shown here is derived from an EMBL/GenBank/DDBJ whole genome shotgun (WGS) entry which is preliminary data.</text>
</comment>
<dbReference type="InterPro" id="IPR013249">
    <property type="entry name" value="RNA_pol_sigma70_r4_t2"/>
</dbReference>
<dbReference type="EMBL" id="BSEL01000005">
    <property type="protein sequence ID" value="GLJ68544.1"/>
    <property type="molecule type" value="Genomic_DNA"/>
</dbReference>
<name>A0ABQ5SX49_9ACTN</name>
<dbReference type="InterPro" id="IPR036388">
    <property type="entry name" value="WH-like_DNA-bd_sf"/>
</dbReference>
<evidence type="ECO:0000256" key="3">
    <source>
        <dbReference type="ARBA" id="ARBA00023082"/>
    </source>
</evidence>
<gene>
    <name evidence="8" type="ORF">GCM10017579_25800</name>
</gene>
<dbReference type="InterPro" id="IPR007627">
    <property type="entry name" value="RNA_pol_sigma70_r2"/>
</dbReference>
<dbReference type="Pfam" id="PF04542">
    <property type="entry name" value="Sigma70_r2"/>
    <property type="match status" value="1"/>
</dbReference>